<sequence length="50" mass="5651">MSADIGAVQLQRDFESLWELSKAKKWEDAEALLPSITDDLNTFLEILEVA</sequence>
<gene>
    <name evidence="1" type="ORF">MGSAQ_003306</name>
</gene>
<comment type="caution">
    <text evidence="1">The sequence shown here is derived from an EMBL/GenBank/DDBJ whole genome shotgun (WGS) entry which is preliminary data.</text>
</comment>
<dbReference type="EMBL" id="AYSL01001937">
    <property type="protein sequence ID" value="KTF05199.1"/>
    <property type="molecule type" value="Genomic_DNA"/>
</dbReference>
<protein>
    <submittedName>
        <fullName evidence="1">Sensor protein</fullName>
    </submittedName>
</protein>
<proteinExistence type="predicted"/>
<name>A0A1B6NP85_9ZZZZ</name>
<accession>A0A1B6NP85</accession>
<reference evidence="1" key="1">
    <citation type="submission" date="2013-11" db="EMBL/GenBank/DDBJ databases">
        <title>Microbial diversity, functional groups and degradation webs in Northern and Southern Mediterranean and Red Sea marine crude oil polluted sites.</title>
        <authorList>
            <person name="Daffonchio D."/>
            <person name="Mapelli F."/>
            <person name="Ferrer M."/>
            <person name="Richter M."/>
            <person name="Cherif A."/>
            <person name="Malkawi H.I."/>
            <person name="Yakimov M.M."/>
            <person name="Abdel-Fattah Y.R."/>
            <person name="Blaghen M."/>
            <person name="Golyshin P.N."/>
            <person name="Kalogerakis N."/>
            <person name="Boon N."/>
            <person name="Magagnini M."/>
            <person name="Fava F."/>
        </authorList>
    </citation>
    <scope>NUCLEOTIDE SEQUENCE</scope>
</reference>
<evidence type="ECO:0000313" key="1">
    <source>
        <dbReference type="EMBL" id="KTF05199.1"/>
    </source>
</evidence>
<dbReference type="AlphaFoldDB" id="A0A1B6NP85"/>
<organism evidence="1">
    <name type="scientific">marine sediment metagenome</name>
    <dbReference type="NCBI Taxonomy" id="412755"/>
    <lineage>
        <taxon>unclassified sequences</taxon>
        <taxon>metagenomes</taxon>
        <taxon>ecological metagenomes</taxon>
    </lineage>
</organism>